<comment type="caution">
    <text evidence="1">The sequence shown here is derived from an EMBL/GenBank/DDBJ whole genome shotgun (WGS) entry which is preliminary data.</text>
</comment>
<organism evidence="1 2">
    <name type="scientific">Nocardiopsis ansamitocini</name>
    <dbReference type="NCBI Taxonomy" id="1670832"/>
    <lineage>
        <taxon>Bacteria</taxon>
        <taxon>Bacillati</taxon>
        <taxon>Actinomycetota</taxon>
        <taxon>Actinomycetes</taxon>
        <taxon>Streptosporangiales</taxon>
        <taxon>Nocardiopsidaceae</taxon>
        <taxon>Nocardiopsis</taxon>
    </lineage>
</organism>
<keyword evidence="2" id="KW-1185">Reference proteome</keyword>
<dbReference type="RefSeq" id="WP_285761299.1">
    <property type="nucleotide sequence ID" value="NZ_BSQG01000009.1"/>
</dbReference>
<evidence type="ECO:0000313" key="2">
    <source>
        <dbReference type="Proteomes" id="UP001165092"/>
    </source>
</evidence>
<dbReference type="Proteomes" id="UP001165092">
    <property type="component" value="Unassembled WGS sequence"/>
</dbReference>
<proteinExistence type="predicted"/>
<gene>
    <name evidence="1" type="ORF">Nans01_41050</name>
</gene>
<accession>A0A9W6P8X4</accession>
<sequence>MSGYEAPGLLVLLHSPLGDAADWAELPRDLADLGAQTLIAEITDDDRPPFAARYVARAALEIAAAEPAGPVLLVAAGAAGPLLPLVAAAQRAAHRQIAGYVLVDALLPQPGAATRAELATAQLHVETASPERPRPPEFFTEPLPSAHDWPDAPCGYLRTAERYAHSAHLAALRGWPVREAAGRPLAGELLALVAEL</sequence>
<evidence type="ECO:0008006" key="3">
    <source>
        <dbReference type="Google" id="ProtNLM"/>
    </source>
</evidence>
<dbReference type="AlphaFoldDB" id="A0A9W6P8X4"/>
<name>A0A9W6P8X4_9ACTN</name>
<protein>
    <recommendedName>
        <fullName evidence="3">Alpha/beta hydrolase</fullName>
    </recommendedName>
</protein>
<reference evidence="1" key="1">
    <citation type="submission" date="2023-02" db="EMBL/GenBank/DDBJ databases">
        <title>Nocardiopsis ansamitocini NBRC 112285.</title>
        <authorList>
            <person name="Ichikawa N."/>
            <person name="Sato H."/>
            <person name="Tonouchi N."/>
        </authorList>
    </citation>
    <scope>NUCLEOTIDE SEQUENCE</scope>
    <source>
        <strain evidence="1">NBRC 112285</strain>
    </source>
</reference>
<dbReference type="EMBL" id="BSQG01000009">
    <property type="protein sequence ID" value="GLU49754.1"/>
    <property type="molecule type" value="Genomic_DNA"/>
</dbReference>
<evidence type="ECO:0000313" key="1">
    <source>
        <dbReference type="EMBL" id="GLU49754.1"/>
    </source>
</evidence>
<dbReference type="SUPFAM" id="SSF53474">
    <property type="entry name" value="alpha/beta-Hydrolases"/>
    <property type="match status" value="1"/>
</dbReference>
<dbReference type="InterPro" id="IPR029058">
    <property type="entry name" value="AB_hydrolase_fold"/>
</dbReference>